<dbReference type="AlphaFoldDB" id="A0A8J8PAF7"/>
<feature type="transmembrane region" description="Helical" evidence="8">
    <location>
        <begin position="674"/>
        <end position="695"/>
    </location>
</feature>
<dbReference type="InterPro" id="IPR001036">
    <property type="entry name" value="Acrflvin-R"/>
</dbReference>
<keyword evidence="3" id="KW-1003">Cell membrane</keyword>
<evidence type="ECO:0000256" key="1">
    <source>
        <dbReference type="ARBA" id="ARBA00004651"/>
    </source>
</evidence>
<evidence type="ECO:0000256" key="3">
    <source>
        <dbReference type="ARBA" id="ARBA00022475"/>
    </source>
</evidence>
<sequence length="836" mass="89184">MEYQWLIDRVDDLIVNRSKTVIIAFLLVTVLFVGGIGSITTESGQEQFIEDLPSFQAVEEINEDFSPTFTDVTTSTTLVQESSNVLSKGSLIDILETRHRILETSKLRAKSVSVPAETVATTLDPSATTAEAQLRAVERASPSEIDAAIREAADQSGFTNQLSDDFNRQTASATAARGSVSHIAGPGAGASGGPGGGSSFPADRVERINSIAHDEASNIWVQGTPPNTIGTTTGLVLPAAMLLILLFLTVAYRDPVDIGIGLLAIVMTLLWTFGFIGYAGIPFAALLIAVPPILIAIGIDFGIHSINRYREERVTGLSISEAMTRTTDQMSVAFAIVAGTSTIGFLSNLVSAFPPTRDFGFVAAVGIVFTFLIFGVFVPALKVSVDRAREKYPIPTLSNTPLGSETSLLGRLLAGGVTVSKRAPLVFLVLLLVATAGSGVYATGVGTGFSPEDFQPAEETPEYLQSLPEAIRPPEQFEYVRINNYLDRNFQEDTQVLMYVEGPMRQDSALEQIHRATQDPPSTFRSDRRQAETQSIITLIESRAERDPEFRALVERNDRNDNGIPDDNLPQIYNALSKPADSDLSGFLGDERRSAQVIFTADGDADDRVVTDEAYSVSEGFRASAQPTGSVIIFDEAVALILQSAIQSLALTLLGASAFLLLAYWIVEGRPSLGLVNVIPIAVTVVALVATMRALGLAFNALNGTILAIAVGIGIDYAVHVVHRFADEYHDRELYPALTRTVVGTGGALTGSMLTTVFGIGVLVLALNPALGAFGILISLSVLYAFLSSVFILPSALVVWERLTTGQAAKLPEVAATQNALAAWRSPSTPEEGGGA</sequence>
<name>A0A8J8PAF7_9EURY</name>
<reference evidence="10" key="1">
    <citation type="submission" date="2019-02" db="EMBL/GenBank/DDBJ databases">
        <title>Halonotius sp. a new haloarchaeum isolated from saline soil.</title>
        <authorList>
            <person name="Duran-Viseras A."/>
            <person name="Sanchez-Porro C."/>
            <person name="Ventosa A."/>
        </authorList>
    </citation>
    <scope>NUCLEOTIDE SEQUENCE</scope>
    <source>
        <strain evidence="10">F15B</strain>
    </source>
</reference>
<feature type="transmembrane region" description="Helical" evidence="8">
    <location>
        <begin position="773"/>
        <end position="800"/>
    </location>
</feature>
<dbReference type="PROSITE" id="PS50156">
    <property type="entry name" value="SSD"/>
    <property type="match status" value="2"/>
</dbReference>
<dbReference type="GO" id="GO:0005886">
    <property type="term" value="C:plasma membrane"/>
    <property type="evidence" value="ECO:0007669"/>
    <property type="project" value="UniProtKB-SubCell"/>
</dbReference>
<gene>
    <name evidence="10" type="ORF">EGH24_04810</name>
</gene>
<evidence type="ECO:0000256" key="7">
    <source>
        <dbReference type="SAM" id="MobiDB-lite"/>
    </source>
</evidence>
<feature type="transmembrane region" description="Helical" evidence="8">
    <location>
        <begin position="284"/>
        <end position="303"/>
    </location>
</feature>
<keyword evidence="4 8" id="KW-0812">Transmembrane</keyword>
<dbReference type="GO" id="GO:0022857">
    <property type="term" value="F:transmembrane transporter activity"/>
    <property type="evidence" value="ECO:0007669"/>
    <property type="project" value="InterPro"/>
</dbReference>
<keyword evidence="6 8" id="KW-0472">Membrane</keyword>
<feature type="compositionally biased region" description="Gly residues" evidence="7">
    <location>
        <begin position="186"/>
        <end position="198"/>
    </location>
</feature>
<feature type="transmembrane region" description="Helical" evidence="8">
    <location>
        <begin position="649"/>
        <end position="667"/>
    </location>
</feature>
<dbReference type="RefSeq" id="WP_142979030.1">
    <property type="nucleotide sequence ID" value="NZ_RKLU01000002.1"/>
</dbReference>
<evidence type="ECO:0000256" key="2">
    <source>
        <dbReference type="ARBA" id="ARBA00010157"/>
    </source>
</evidence>
<feature type="transmembrane region" description="Helical" evidence="8">
    <location>
        <begin position="21"/>
        <end position="39"/>
    </location>
</feature>
<proteinExistence type="inferred from homology"/>
<accession>A0A8J8PAF7</accession>
<dbReference type="PRINTS" id="PR00702">
    <property type="entry name" value="ACRIFLAVINRP"/>
</dbReference>
<keyword evidence="5 8" id="KW-1133">Transmembrane helix</keyword>
<dbReference type="Proteomes" id="UP000705823">
    <property type="component" value="Unassembled WGS sequence"/>
</dbReference>
<feature type="transmembrane region" description="Helical" evidence="8">
    <location>
        <begin position="359"/>
        <end position="381"/>
    </location>
</feature>
<evidence type="ECO:0000256" key="5">
    <source>
        <dbReference type="ARBA" id="ARBA00022989"/>
    </source>
</evidence>
<evidence type="ECO:0000256" key="4">
    <source>
        <dbReference type="ARBA" id="ARBA00022692"/>
    </source>
</evidence>
<comment type="similarity">
    <text evidence="2">Belongs to the resistance-nodulation-cell division (RND) (TC 2.A.6) family. MmpL subfamily.</text>
</comment>
<evidence type="ECO:0000256" key="6">
    <source>
        <dbReference type="ARBA" id="ARBA00023136"/>
    </source>
</evidence>
<dbReference type="Pfam" id="PF03176">
    <property type="entry name" value="MMPL"/>
    <property type="match status" value="2"/>
</dbReference>
<dbReference type="EMBL" id="RKLU01000002">
    <property type="protein sequence ID" value="TQQ82765.1"/>
    <property type="molecule type" value="Genomic_DNA"/>
</dbReference>
<feature type="transmembrane region" description="Helical" evidence="8">
    <location>
        <begin position="425"/>
        <end position="444"/>
    </location>
</feature>
<feature type="domain" description="SSD" evidence="9">
    <location>
        <begin position="261"/>
        <end position="384"/>
    </location>
</feature>
<evidence type="ECO:0000256" key="8">
    <source>
        <dbReference type="SAM" id="Phobius"/>
    </source>
</evidence>
<keyword evidence="11" id="KW-1185">Reference proteome</keyword>
<evidence type="ECO:0000313" key="10">
    <source>
        <dbReference type="EMBL" id="TQQ82765.1"/>
    </source>
</evidence>
<feature type="transmembrane region" description="Helical" evidence="8">
    <location>
        <begin position="742"/>
        <end position="767"/>
    </location>
</feature>
<dbReference type="SUPFAM" id="SSF82866">
    <property type="entry name" value="Multidrug efflux transporter AcrB transmembrane domain"/>
    <property type="match status" value="2"/>
</dbReference>
<organism evidence="10 11">
    <name type="scientific">Halonotius terrestris</name>
    <dbReference type="NCBI Taxonomy" id="2487750"/>
    <lineage>
        <taxon>Archaea</taxon>
        <taxon>Methanobacteriati</taxon>
        <taxon>Methanobacteriota</taxon>
        <taxon>Stenosarchaea group</taxon>
        <taxon>Halobacteria</taxon>
        <taxon>Halobacteriales</taxon>
        <taxon>Haloferacaceae</taxon>
        <taxon>Halonotius</taxon>
    </lineage>
</organism>
<feature type="transmembrane region" description="Helical" evidence="8">
    <location>
        <begin position="701"/>
        <end position="722"/>
    </location>
</feature>
<feature type="transmembrane region" description="Helical" evidence="8">
    <location>
        <begin position="259"/>
        <end position="278"/>
    </location>
</feature>
<comment type="caution">
    <text evidence="10">The sequence shown here is derived from an EMBL/GenBank/DDBJ whole genome shotgun (WGS) entry which is preliminary data.</text>
</comment>
<feature type="transmembrane region" description="Helical" evidence="8">
    <location>
        <begin position="332"/>
        <end position="353"/>
    </location>
</feature>
<feature type="domain" description="SSD" evidence="9">
    <location>
        <begin position="667"/>
        <end position="799"/>
    </location>
</feature>
<dbReference type="InterPro" id="IPR000731">
    <property type="entry name" value="SSD"/>
</dbReference>
<dbReference type="PANTHER" id="PTHR33406:SF6">
    <property type="entry name" value="MEMBRANE PROTEIN YDGH-RELATED"/>
    <property type="match status" value="1"/>
</dbReference>
<comment type="subcellular location">
    <subcellularLocation>
        <location evidence="1">Cell membrane</location>
        <topology evidence="1">Multi-pass membrane protein</topology>
    </subcellularLocation>
</comment>
<feature type="transmembrane region" description="Helical" evidence="8">
    <location>
        <begin position="235"/>
        <end position="252"/>
    </location>
</feature>
<dbReference type="InterPro" id="IPR004869">
    <property type="entry name" value="MMPL_dom"/>
</dbReference>
<evidence type="ECO:0000259" key="9">
    <source>
        <dbReference type="PROSITE" id="PS50156"/>
    </source>
</evidence>
<dbReference type="OrthoDB" id="42357at2157"/>
<dbReference type="InterPro" id="IPR050545">
    <property type="entry name" value="Mycobact_MmpL"/>
</dbReference>
<dbReference type="PANTHER" id="PTHR33406">
    <property type="entry name" value="MEMBRANE PROTEIN MJ1562-RELATED"/>
    <property type="match status" value="1"/>
</dbReference>
<feature type="region of interest" description="Disordered" evidence="7">
    <location>
        <begin position="177"/>
        <end position="199"/>
    </location>
</feature>
<protein>
    <submittedName>
        <fullName evidence="10">RND transporter</fullName>
    </submittedName>
</protein>
<evidence type="ECO:0000313" key="11">
    <source>
        <dbReference type="Proteomes" id="UP000705823"/>
    </source>
</evidence>
<dbReference type="Gene3D" id="1.20.1640.10">
    <property type="entry name" value="Multidrug efflux transporter AcrB transmembrane domain"/>
    <property type="match status" value="2"/>
</dbReference>